<proteinExistence type="predicted"/>
<accession>K0K100</accession>
<dbReference type="STRING" id="1179773.BN6_29430"/>
<organism evidence="1 2">
    <name type="scientific">Saccharothrix espanaensis (strain ATCC 51144 / DSM 44229 / JCM 9112 / NBRC 15066 / NRRL 15764)</name>
    <dbReference type="NCBI Taxonomy" id="1179773"/>
    <lineage>
        <taxon>Bacteria</taxon>
        <taxon>Bacillati</taxon>
        <taxon>Actinomycetota</taxon>
        <taxon>Actinomycetes</taxon>
        <taxon>Pseudonocardiales</taxon>
        <taxon>Pseudonocardiaceae</taxon>
        <taxon>Saccharothrix</taxon>
    </lineage>
</organism>
<gene>
    <name evidence="1" type="ordered locus">BN6_29430</name>
</gene>
<name>K0K100_SACES</name>
<reference evidence="1 2" key="1">
    <citation type="journal article" date="2012" name="BMC Genomics">
        <title>Complete genome sequence of Saccharothrix espanaensis DSM 44229T and comparison to the other completely sequenced Pseudonocardiaceae.</title>
        <authorList>
            <person name="Strobel T."/>
            <person name="Al-Dilaimi A."/>
            <person name="Blom J."/>
            <person name="Gessner A."/>
            <person name="Kalinowski J."/>
            <person name="Luzhetska M."/>
            <person name="Puhler A."/>
            <person name="Szczepanowski R."/>
            <person name="Bechthold A."/>
            <person name="Ruckert C."/>
        </authorList>
    </citation>
    <scope>NUCLEOTIDE SEQUENCE [LARGE SCALE GENOMIC DNA]</scope>
    <source>
        <strain evidence="2">ATCC 51144 / DSM 44229 / JCM 9112 / NBRC 15066 / NRRL 15764</strain>
    </source>
</reference>
<protein>
    <submittedName>
        <fullName evidence="1">Uncharacterized protein</fullName>
    </submittedName>
</protein>
<dbReference type="RefSeq" id="WP_015100365.1">
    <property type="nucleotide sequence ID" value="NC_019673.1"/>
</dbReference>
<evidence type="ECO:0000313" key="1">
    <source>
        <dbReference type="EMBL" id="CCH30253.1"/>
    </source>
</evidence>
<keyword evidence="2" id="KW-1185">Reference proteome</keyword>
<dbReference type="KEGG" id="sesp:BN6_29430"/>
<dbReference type="AlphaFoldDB" id="K0K100"/>
<dbReference type="BioCyc" id="SESP1179773:BN6_RS14290-MONOMER"/>
<dbReference type="PATRIC" id="fig|1179773.3.peg.2936"/>
<evidence type="ECO:0000313" key="2">
    <source>
        <dbReference type="Proteomes" id="UP000006281"/>
    </source>
</evidence>
<dbReference type="EMBL" id="HE804045">
    <property type="protein sequence ID" value="CCH30253.1"/>
    <property type="molecule type" value="Genomic_DNA"/>
</dbReference>
<sequence length="62" mass="6391">MTVRTLARPVATPSDIAELSTLMVESESAVADPPLPEPNAAGALLLGLLLVASPSTPKEPRK</sequence>
<dbReference type="Proteomes" id="UP000006281">
    <property type="component" value="Chromosome"/>
</dbReference>
<dbReference type="HOGENOM" id="CLU_203858_0_0_11"/>